<dbReference type="OrthoDB" id="817978at2759"/>
<comment type="caution">
    <text evidence="2">The sequence shown here is derived from an EMBL/GenBank/DDBJ whole genome shotgun (WGS) entry which is preliminary data.</text>
</comment>
<reference evidence="2 3" key="1">
    <citation type="submission" date="2020-08" db="EMBL/GenBank/DDBJ databases">
        <title>Plant Genome Project.</title>
        <authorList>
            <person name="Zhang R.-G."/>
        </authorList>
    </citation>
    <scope>NUCLEOTIDE SEQUENCE [LARGE SCALE GENOMIC DNA]</scope>
    <source>
        <tissue evidence="2">Rhizome</tissue>
    </source>
</reference>
<dbReference type="EMBL" id="JACMSC010000007">
    <property type="protein sequence ID" value="KAG6514414.1"/>
    <property type="molecule type" value="Genomic_DNA"/>
</dbReference>
<organism evidence="2 3">
    <name type="scientific">Zingiber officinale</name>
    <name type="common">Ginger</name>
    <name type="synonym">Amomum zingiber</name>
    <dbReference type="NCBI Taxonomy" id="94328"/>
    <lineage>
        <taxon>Eukaryota</taxon>
        <taxon>Viridiplantae</taxon>
        <taxon>Streptophyta</taxon>
        <taxon>Embryophyta</taxon>
        <taxon>Tracheophyta</taxon>
        <taxon>Spermatophyta</taxon>
        <taxon>Magnoliopsida</taxon>
        <taxon>Liliopsida</taxon>
        <taxon>Zingiberales</taxon>
        <taxon>Zingiberaceae</taxon>
        <taxon>Zingiber</taxon>
    </lineage>
</organism>
<dbReference type="PANTHER" id="PTHR31718">
    <property type="entry name" value="PLAT DOMAIN-CONTAINING PROTEIN"/>
    <property type="match status" value="1"/>
</dbReference>
<evidence type="ECO:0000313" key="3">
    <source>
        <dbReference type="Proteomes" id="UP000734854"/>
    </source>
</evidence>
<accession>A0A8J5LDP7</accession>
<feature type="signal peptide" evidence="1">
    <location>
        <begin position="1"/>
        <end position="27"/>
    </location>
</feature>
<dbReference type="InterPro" id="IPR010417">
    <property type="entry name" value="Embryo-specific_ATS3"/>
</dbReference>
<feature type="chain" id="PRO_5035249663" evidence="1">
    <location>
        <begin position="28"/>
        <end position="186"/>
    </location>
</feature>
<dbReference type="AlphaFoldDB" id="A0A8J5LDP7"/>
<dbReference type="Pfam" id="PF06232">
    <property type="entry name" value="ATS3"/>
    <property type="match status" value="1"/>
</dbReference>
<name>A0A8J5LDP7_ZINOF</name>
<dbReference type="Proteomes" id="UP000734854">
    <property type="component" value="Unassembled WGS sequence"/>
</dbReference>
<evidence type="ECO:0000313" key="2">
    <source>
        <dbReference type="EMBL" id="KAG6514414.1"/>
    </source>
</evidence>
<gene>
    <name evidence="2" type="ORF">ZIOFF_024769</name>
</gene>
<keyword evidence="1" id="KW-0732">Signal</keyword>
<dbReference type="CDD" id="cd00113">
    <property type="entry name" value="PLAT"/>
    <property type="match status" value="1"/>
</dbReference>
<evidence type="ECO:0000256" key="1">
    <source>
        <dbReference type="SAM" id="SignalP"/>
    </source>
</evidence>
<dbReference type="PANTHER" id="PTHR31718:SF31">
    <property type="entry name" value="OS01G0172800 PROTEIN"/>
    <property type="match status" value="1"/>
</dbReference>
<protein>
    <submittedName>
        <fullName evidence="2">Uncharacterized protein</fullName>
    </submittedName>
</protein>
<proteinExistence type="predicted"/>
<sequence>MAKSVSISLLLRLFLLSLPAFLAFCAAEALDPRPRELPSFMVQEIKKEVGWSCSYTVKIKTSCSSGRYTRDWISLVFGDAYRNEIYAPRLDDPSSGAFERCSTDTFKIDGPCGYGVCYLYLRRDGWDGWTPEWVKIYEPSDRRALTFYYGSPLPNGIWYGFNYCPTASSSSDPTKQIQSKGMPETE</sequence>
<keyword evidence="3" id="KW-1185">Reference proteome</keyword>